<protein>
    <submittedName>
        <fullName evidence="1">Uncharacterized protein</fullName>
    </submittedName>
</protein>
<organism evidence="1">
    <name type="scientific">Podoviridae sp. ctZkC8</name>
    <dbReference type="NCBI Taxonomy" id="2825259"/>
    <lineage>
        <taxon>Viruses</taxon>
        <taxon>Duplodnaviria</taxon>
        <taxon>Heunggongvirae</taxon>
        <taxon>Uroviricota</taxon>
        <taxon>Caudoviricetes</taxon>
    </lineage>
</organism>
<reference evidence="1" key="1">
    <citation type="journal article" date="2021" name="Proc. Natl. Acad. Sci. U.S.A.">
        <title>A Catalog of Tens of Thousands of Viruses from Human Metagenomes Reveals Hidden Associations with Chronic Diseases.</title>
        <authorList>
            <person name="Tisza M.J."/>
            <person name="Buck C.B."/>
        </authorList>
    </citation>
    <scope>NUCLEOTIDE SEQUENCE</scope>
    <source>
        <strain evidence="1">CtZkC8</strain>
    </source>
</reference>
<proteinExistence type="predicted"/>
<sequence>MIGSISVHSPRKCICLFVLHFIRIHCNNHYMLTILYQYI</sequence>
<dbReference type="EMBL" id="BK016062">
    <property type="protein sequence ID" value="DAF92013.1"/>
    <property type="molecule type" value="Genomic_DNA"/>
</dbReference>
<accession>A0A8S5UBZ7</accession>
<name>A0A8S5UBZ7_9CAUD</name>
<evidence type="ECO:0000313" key="1">
    <source>
        <dbReference type="EMBL" id="DAF92013.1"/>
    </source>
</evidence>